<organism evidence="1 2">
    <name type="scientific">Penicillium oxalicum (strain 114-2 / CGMCC 5302)</name>
    <name type="common">Penicillium decumbens</name>
    <dbReference type="NCBI Taxonomy" id="933388"/>
    <lineage>
        <taxon>Eukaryota</taxon>
        <taxon>Fungi</taxon>
        <taxon>Dikarya</taxon>
        <taxon>Ascomycota</taxon>
        <taxon>Pezizomycotina</taxon>
        <taxon>Eurotiomycetes</taxon>
        <taxon>Eurotiomycetidae</taxon>
        <taxon>Eurotiales</taxon>
        <taxon>Aspergillaceae</taxon>
        <taxon>Penicillium</taxon>
    </lineage>
</organism>
<name>S7ZW61_PENO1</name>
<evidence type="ECO:0000313" key="1">
    <source>
        <dbReference type="EMBL" id="EPS34970.1"/>
    </source>
</evidence>
<evidence type="ECO:0000313" key="2">
    <source>
        <dbReference type="Proteomes" id="UP000019376"/>
    </source>
</evidence>
<dbReference type="HOGENOM" id="CLU_3107125_0_0_1"/>
<keyword evidence="2" id="KW-1185">Reference proteome</keyword>
<dbReference type="AlphaFoldDB" id="S7ZW61"/>
<dbReference type="Proteomes" id="UP000019376">
    <property type="component" value="Unassembled WGS sequence"/>
</dbReference>
<accession>S7ZW61</accession>
<proteinExistence type="predicted"/>
<protein>
    <submittedName>
        <fullName evidence="1">Uncharacterized protein</fullName>
    </submittedName>
</protein>
<gene>
    <name evidence="1" type="ORF">PDE_09935</name>
</gene>
<reference evidence="1 2" key="1">
    <citation type="journal article" date="2013" name="PLoS ONE">
        <title>Genomic and secretomic analyses reveal unique features of the lignocellulolytic enzyme system of Penicillium decumbens.</title>
        <authorList>
            <person name="Liu G."/>
            <person name="Zhang L."/>
            <person name="Wei X."/>
            <person name="Zou G."/>
            <person name="Qin Y."/>
            <person name="Ma L."/>
            <person name="Li J."/>
            <person name="Zheng H."/>
            <person name="Wang S."/>
            <person name="Wang C."/>
            <person name="Xun L."/>
            <person name="Zhao G.-P."/>
            <person name="Zhou Z."/>
            <person name="Qu Y."/>
        </authorList>
    </citation>
    <scope>NUCLEOTIDE SEQUENCE [LARGE SCALE GENOMIC DNA]</scope>
    <source>
        <strain evidence="2">114-2 / CGMCC 5302</strain>
    </source>
</reference>
<sequence length="51" mass="5638">MFTHTVLIGLSELTKRTISALRFSCDASSSNSILVHISRLCEFALKPKRAS</sequence>
<dbReference type="EMBL" id="KB644415">
    <property type="protein sequence ID" value="EPS34970.1"/>
    <property type="molecule type" value="Genomic_DNA"/>
</dbReference>